<reference evidence="1 2" key="1">
    <citation type="submission" date="2018-05" db="EMBL/GenBank/DDBJ databases">
        <title>The draft genome of strain NS-104.</title>
        <authorList>
            <person name="Hang P."/>
            <person name="Jiang J."/>
        </authorList>
    </citation>
    <scope>NUCLEOTIDE SEQUENCE [LARGE SCALE GENOMIC DNA]</scope>
    <source>
        <strain evidence="1 2">NS-104</strain>
    </source>
</reference>
<protein>
    <submittedName>
        <fullName evidence="1">Uncharacterized protein</fullName>
    </submittedName>
</protein>
<dbReference type="RefSeq" id="WP_109462210.1">
    <property type="nucleotide sequence ID" value="NZ_QFBC01000028.1"/>
</dbReference>
<comment type="caution">
    <text evidence="1">The sequence shown here is derived from an EMBL/GenBank/DDBJ whole genome shotgun (WGS) entry which is preliminary data.</text>
</comment>
<dbReference type="Proteomes" id="UP000245252">
    <property type="component" value="Unassembled WGS sequence"/>
</dbReference>
<organism evidence="1 2">
    <name type="scientific">Metarhizobium album</name>
    <dbReference type="NCBI Taxonomy" id="2182425"/>
    <lineage>
        <taxon>Bacteria</taxon>
        <taxon>Pseudomonadati</taxon>
        <taxon>Pseudomonadota</taxon>
        <taxon>Alphaproteobacteria</taxon>
        <taxon>Hyphomicrobiales</taxon>
        <taxon>Rhizobiaceae</taxon>
        <taxon>Metarhizobium</taxon>
    </lineage>
</organism>
<sequence>MADVDHCAEAERLRSLLTAIVSGDGVQRARFGEDEVQYFKADTAALQRLIDYHSSKCSGTRRRYAIRGRFRPY</sequence>
<dbReference type="OrthoDB" id="7874217at2"/>
<accession>A0A2U2DG39</accession>
<proteinExistence type="predicted"/>
<evidence type="ECO:0000313" key="1">
    <source>
        <dbReference type="EMBL" id="PWE52287.1"/>
    </source>
</evidence>
<dbReference type="EMBL" id="QFBC01000028">
    <property type="protein sequence ID" value="PWE52287.1"/>
    <property type="molecule type" value="Genomic_DNA"/>
</dbReference>
<name>A0A2U2DG39_9HYPH</name>
<evidence type="ECO:0000313" key="2">
    <source>
        <dbReference type="Proteomes" id="UP000245252"/>
    </source>
</evidence>
<keyword evidence="2" id="KW-1185">Reference proteome</keyword>
<gene>
    <name evidence="1" type="ORF">DEM27_31595</name>
</gene>
<dbReference type="AlphaFoldDB" id="A0A2U2DG39"/>